<dbReference type="InterPro" id="IPR003593">
    <property type="entry name" value="AAA+_ATPase"/>
</dbReference>
<dbReference type="GO" id="GO:0140359">
    <property type="term" value="F:ABC-type transporter activity"/>
    <property type="evidence" value="ECO:0007669"/>
    <property type="project" value="InterPro"/>
</dbReference>
<sequence>MVGNNGSGKSTLLKILSRITPPTEGLVVLRGKVGSLLEVGTGFHHELTGRENIFLNGAILGMKKNEVKQRLKAIINFAEINKFIDTPLKHYSTGMKMRLAFSVAAHLDPDILLVDEVLAVGDVDFQQKCLGKMGEVAKSGRTVILVSHDLRAIENLCNRVLYLEHGKQIMFDRARAVINKYLNKNLSDTIFTYKCRLKSKQHAQITSISILDKLGKASAILDIADSFSIRVQYFLPLEFKRTRLKVIFKSFVGQPLFVAEERESGTTNYSNSPYHDVTLIYKPTGQFRFNKADYRLTLSLATAHRDSLDTVDNMRLSFLDKNALTTNLNSGRGHQDNNLIFLPEWEINDKHHYL</sequence>
<feature type="domain" description="ABC transporter" evidence="5">
    <location>
        <begin position="2"/>
        <end position="190"/>
    </location>
</feature>
<dbReference type="InterPro" id="IPR027417">
    <property type="entry name" value="P-loop_NTPase"/>
</dbReference>
<dbReference type="InterPro" id="IPR015860">
    <property type="entry name" value="ABC_transpr_TagH-like"/>
</dbReference>
<dbReference type="GO" id="GO:0016887">
    <property type="term" value="F:ATP hydrolysis activity"/>
    <property type="evidence" value="ECO:0007669"/>
    <property type="project" value="InterPro"/>
</dbReference>
<organism evidence="6 7">
    <name type="scientific">Candidatus Beckwithbacteria bacterium CG23_combo_of_CG06-09_8_20_14_all_34_8</name>
    <dbReference type="NCBI Taxonomy" id="1974497"/>
    <lineage>
        <taxon>Bacteria</taxon>
        <taxon>Candidatus Beckwithiibacteriota</taxon>
    </lineage>
</organism>
<comment type="similarity">
    <text evidence="1">Belongs to the ABC transporter superfamily.</text>
</comment>
<dbReference type="Proteomes" id="UP000229459">
    <property type="component" value="Unassembled WGS sequence"/>
</dbReference>
<evidence type="ECO:0000259" key="5">
    <source>
        <dbReference type="PROSITE" id="PS50893"/>
    </source>
</evidence>
<evidence type="ECO:0000256" key="1">
    <source>
        <dbReference type="ARBA" id="ARBA00005417"/>
    </source>
</evidence>
<dbReference type="GO" id="GO:0016020">
    <property type="term" value="C:membrane"/>
    <property type="evidence" value="ECO:0007669"/>
    <property type="project" value="InterPro"/>
</dbReference>
<evidence type="ECO:0000313" key="6">
    <source>
        <dbReference type="EMBL" id="PIP53467.1"/>
    </source>
</evidence>
<proteinExistence type="inferred from homology"/>
<dbReference type="SUPFAM" id="SSF52540">
    <property type="entry name" value="P-loop containing nucleoside triphosphate hydrolases"/>
    <property type="match status" value="1"/>
</dbReference>
<dbReference type="EMBL" id="PCSR01000016">
    <property type="protein sequence ID" value="PIP53467.1"/>
    <property type="molecule type" value="Genomic_DNA"/>
</dbReference>
<dbReference type="PROSITE" id="PS50893">
    <property type="entry name" value="ABC_TRANSPORTER_2"/>
    <property type="match status" value="1"/>
</dbReference>
<keyword evidence="2" id="KW-0813">Transport</keyword>
<evidence type="ECO:0000256" key="2">
    <source>
        <dbReference type="ARBA" id="ARBA00022448"/>
    </source>
</evidence>
<keyword evidence="4 6" id="KW-0067">ATP-binding</keyword>
<reference evidence="6 7" key="1">
    <citation type="submission" date="2017-09" db="EMBL/GenBank/DDBJ databases">
        <title>Depth-based differentiation of microbial function through sediment-hosted aquifers and enrichment of novel symbionts in the deep terrestrial subsurface.</title>
        <authorList>
            <person name="Probst A.J."/>
            <person name="Ladd B."/>
            <person name="Jarett J.K."/>
            <person name="Geller-Mcgrath D.E."/>
            <person name="Sieber C.M."/>
            <person name="Emerson J.B."/>
            <person name="Anantharaman K."/>
            <person name="Thomas B.C."/>
            <person name="Malmstrom R."/>
            <person name="Stieglmeier M."/>
            <person name="Klingl A."/>
            <person name="Woyke T."/>
            <person name="Ryan C.M."/>
            <person name="Banfield J.F."/>
        </authorList>
    </citation>
    <scope>NUCLEOTIDE SEQUENCE [LARGE SCALE GENOMIC DNA]</scope>
    <source>
        <strain evidence="6">CG23_combo_of_CG06-09_8_20_14_all_34_8</strain>
    </source>
</reference>
<keyword evidence="3" id="KW-0547">Nucleotide-binding</keyword>
<evidence type="ECO:0000313" key="7">
    <source>
        <dbReference type="Proteomes" id="UP000229459"/>
    </source>
</evidence>
<dbReference type="CDD" id="cd03220">
    <property type="entry name" value="ABC_KpsT_Wzt"/>
    <property type="match status" value="1"/>
</dbReference>
<dbReference type="GO" id="GO:0005524">
    <property type="term" value="F:ATP binding"/>
    <property type="evidence" value="ECO:0007669"/>
    <property type="project" value="UniProtKB-KW"/>
</dbReference>
<evidence type="ECO:0000256" key="3">
    <source>
        <dbReference type="ARBA" id="ARBA00022741"/>
    </source>
</evidence>
<protein>
    <submittedName>
        <fullName evidence="6">ABC transporter ATP-binding protein</fullName>
    </submittedName>
</protein>
<dbReference type="InterPro" id="IPR050683">
    <property type="entry name" value="Bact_Polysacc_Export_ATP-bd"/>
</dbReference>
<dbReference type="PANTHER" id="PTHR46743">
    <property type="entry name" value="TEICHOIC ACIDS EXPORT ATP-BINDING PROTEIN TAGH"/>
    <property type="match status" value="1"/>
</dbReference>
<gene>
    <name evidence="6" type="ORF">COX08_00725</name>
</gene>
<dbReference type="Gene3D" id="3.40.50.300">
    <property type="entry name" value="P-loop containing nucleotide triphosphate hydrolases"/>
    <property type="match status" value="1"/>
</dbReference>
<dbReference type="Pfam" id="PF00005">
    <property type="entry name" value="ABC_tran"/>
    <property type="match status" value="1"/>
</dbReference>
<name>A0A2H0B738_9BACT</name>
<evidence type="ECO:0000256" key="4">
    <source>
        <dbReference type="ARBA" id="ARBA00022840"/>
    </source>
</evidence>
<dbReference type="SMART" id="SM00382">
    <property type="entry name" value="AAA"/>
    <property type="match status" value="1"/>
</dbReference>
<dbReference type="InterPro" id="IPR003439">
    <property type="entry name" value="ABC_transporter-like_ATP-bd"/>
</dbReference>
<dbReference type="AlphaFoldDB" id="A0A2H0B738"/>
<accession>A0A2H0B738</accession>
<dbReference type="PANTHER" id="PTHR46743:SF2">
    <property type="entry name" value="TEICHOIC ACIDS EXPORT ATP-BINDING PROTEIN TAGH"/>
    <property type="match status" value="1"/>
</dbReference>
<comment type="caution">
    <text evidence="6">The sequence shown here is derived from an EMBL/GenBank/DDBJ whole genome shotgun (WGS) entry which is preliminary data.</text>
</comment>